<dbReference type="STRING" id="380358.XALC_1803"/>
<dbReference type="Proteomes" id="UP000001890">
    <property type="component" value="Chromosome"/>
</dbReference>
<evidence type="ECO:0000313" key="2">
    <source>
        <dbReference type="Proteomes" id="UP000001890"/>
    </source>
</evidence>
<accession>D2UDZ4</accession>
<protein>
    <submittedName>
        <fullName evidence="1">Uncharacterized protein</fullName>
    </submittedName>
</protein>
<gene>
    <name evidence="1" type="ordered locus">XALc_1803</name>
</gene>
<dbReference type="GeneID" id="57877113"/>
<reference evidence="1 2" key="1">
    <citation type="journal article" date="2009" name="BMC Genomics">
        <title>The complete genome sequence of Xanthomonas albilineans provides new insights into the reductive genome evolution of the xylem-limited Xanthomonadaceae.</title>
        <authorList>
            <person name="Pieretti I."/>
            <person name="Royer M."/>
            <person name="Barbe V."/>
            <person name="Carrere S."/>
            <person name="Koebnik R."/>
            <person name="Cociancich S."/>
            <person name="Couloux A."/>
            <person name="Darrasse A."/>
            <person name="Gouzy J."/>
            <person name="Jacques M.A."/>
            <person name="Lauber E."/>
            <person name="Manceau C."/>
            <person name="Mangenot S."/>
            <person name="Poussier S."/>
            <person name="Segurens B."/>
            <person name="Szurek B."/>
            <person name="Verdier V."/>
            <person name="Arlat M."/>
            <person name="Rott P."/>
        </authorList>
    </citation>
    <scope>NUCLEOTIDE SEQUENCE [LARGE SCALE GENOMIC DNA]</scope>
    <source>
        <strain evidence="2">GPE PC73 / CFBP 7063</strain>
    </source>
</reference>
<dbReference type="KEGG" id="xal:XALC_1803"/>
<name>D2UDZ4_XANAP</name>
<dbReference type="RefSeq" id="WP_012916297.1">
    <property type="nucleotide sequence ID" value="NC_013722.1"/>
</dbReference>
<keyword evidence="2" id="KW-1185">Reference proteome</keyword>
<sequence length="211" mass="23931">MTEQPKNQLISLLALSGGPNLAEAIEREKVERARQEAEDRRFESYCYKRLARIKRWGMTQEKETLAEHLSLAALLLIERKKTERHVERGVKAREEMIALLEAISAETKMQEAAMRGVAEKYVASALANRADRRRGAAAKLANDRDGKQAAKAAALELWKERHAGKHPTLRTVEQFAIEVMRRWPVLTSSKVICGWSTKWSKSVREGRPPAC</sequence>
<evidence type="ECO:0000313" key="1">
    <source>
        <dbReference type="EMBL" id="CBA16297.1"/>
    </source>
</evidence>
<proteinExistence type="predicted"/>
<dbReference type="AlphaFoldDB" id="D2UDZ4"/>
<dbReference type="EMBL" id="FP565176">
    <property type="protein sequence ID" value="CBA16297.1"/>
    <property type="molecule type" value="Genomic_DNA"/>
</dbReference>
<organism evidence="1 2">
    <name type="scientific">Xanthomonas albilineans (strain GPE PC73 / CFBP 7063)</name>
    <dbReference type="NCBI Taxonomy" id="380358"/>
    <lineage>
        <taxon>Bacteria</taxon>
        <taxon>Pseudomonadati</taxon>
        <taxon>Pseudomonadota</taxon>
        <taxon>Gammaproteobacteria</taxon>
        <taxon>Lysobacterales</taxon>
        <taxon>Lysobacteraceae</taxon>
        <taxon>Xanthomonas</taxon>
    </lineage>
</organism>
<dbReference type="OrthoDB" id="5953900at2"/>